<proteinExistence type="predicted"/>
<dbReference type="AlphaFoldDB" id="A0A917TDF4"/>
<evidence type="ECO:0000313" key="4">
    <source>
        <dbReference type="Proteomes" id="UP000642070"/>
    </source>
</evidence>
<accession>A0A917TDF4</accession>
<keyword evidence="4" id="KW-1185">Reference proteome</keyword>
<dbReference type="EMBL" id="BMPI01000007">
    <property type="protein sequence ID" value="GGM16535.1"/>
    <property type="molecule type" value="Genomic_DNA"/>
</dbReference>
<dbReference type="GO" id="GO:0004540">
    <property type="term" value="F:RNA nuclease activity"/>
    <property type="evidence" value="ECO:0007669"/>
    <property type="project" value="InterPro"/>
</dbReference>
<feature type="domain" description="NYN" evidence="2">
    <location>
        <begin position="4"/>
        <end position="154"/>
    </location>
</feature>
<dbReference type="InterPro" id="IPR021139">
    <property type="entry name" value="NYN"/>
</dbReference>
<dbReference type="CDD" id="cd18722">
    <property type="entry name" value="PIN_NicB-like"/>
    <property type="match status" value="1"/>
</dbReference>
<evidence type="ECO:0000256" key="1">
    <source>
        <dbReference type="SAM" id="MobiDB-lite"/>
    </source>
</evidence>
<reference evidence="3" key="1">
    <citation type="journal article" date="2014" name="Int. J. Syst. Evol. Microbiol.">
        <title>Complete genome sequence of Corynebacterium casei LMG S-19264T (=DSM 44701T), isolated from a smear-ripened cheese.</title>
        <authorList>
            <consortium name="US DOE Joint Genome Institute (JGI-PGF)"/>
            <person name="Walter F."/>
            <person name="Albersmeier A."/>
            <person name="Kalinowski J."/>
            <person name="Ruckert C."/>
        </authorList>
    </citation>
    <scope>NUCLEOTIDE SEQUENCE</scope>
    <source>
        <strain evidence="3">JCM 19831</strain>
    </source>
</reference>
<gene>
    <name evidence="3" type="ORF">GCM10007977_017280</name>
</gene>
<evidence type="ECO:0000313" key="3">
    <source>
        <dbReference type="EMBL" id="GGM16535.1"/>
    </source>
</evidence>
<organism evidence="3 4">
    <name type="scientific">Dactylosporangium sucinum</name>
    <dbReference type="NCBI Taxonomy" id="1424081"/>
    <lineage>
        <taxon>Bacteria</taxon>
        <taxon>Bacillati</taxon>
        <taxon>Actinomycetota</taxon>
        <taxon>Actinomycetes</taxon>
        <taxon>Micromonosporales</taxon>
        <taxon>Micromonosporaceae</taxon>
        <taxon>Dactylosporangium</taxon>
    </lineage>
</organism>
<dbReference type="Gene3D" id="3.40.50.1010">
    <property type="entry name" value="5'-nuclease"/>
    <property type="match status" value="1"/>
</dbReference>
<name>A0A917TDF4_9ACTN</name>
<feature type="compositionally biased region" description="Polar residues" evidence="1">
    <location>
        <begin position="199"/>
        <end position="213"/>
    </location>
</feature>
<dbReference type="Pfam" id="PF01936">
    <property type="entry name" value="NYN"/>
    <property type="match status" value="1"/>
</dbReference>
<dbReference type="Proteomes" id="UP000642070">
    <property type="component" value="Unassembled WGS sequence"/>
</dbReference>
<reference evidence="3" key="2">
    <citation type="submission" date="2020-09" db="EMBL/GenBank/DDBJ databases">
        <authorList>
            <person name="Sun Q."/>
            <person name="Ohkuma M."/>
        </authorList>
    </citation>
    <scope>NUCLEOTIDE SEQUENCE</scope>
    <source>
        <strain evidence="3">JCM 19831</strain>
    </source>
</reference>
<protein>
    <recommendedName>
        <fullName evidence="2">NYN domain-containing protein</fullName>
    </recommendedName>
</protein>
<comment type="caution">
    <text evidence="3">The sequence shown here is derived from an EMBL/GenBank/DDBJ whole genome shotgun (WGS) entry which is preliminary data.</text>
</comment>
<evidence type="ECO:0000259" key="2">
    <source>
        <dbReference type="Pfam" id="PF01936"/>
    </source>
</evidence>
<sequence length="213" mass="23630">MAMVAAYIDGFNLYYGMKSTYHRKYMWLDVVQLVRQLRPDDQVVVVRYFTAIVKNEPAAAANQTTYLDALNAHNGALVDAHVGRFKIKTIGRCKVCRQDFQCTCPKTYQSYEEKETDVALGVAMVEDAALGVGDTSLLISADSDLMPAIRSVQKITPGRGIYVALPPSNQPRFRSIPGAGVFHIRETALRAAQLPPTVSHPSGRTLSRPTKWR</sequence>
<feature type="region of interest" description="Disordered" evidence="1">
    <location>
        <begin position="193"/>
        <end position="213"/>
    </location>
</feature>